<evidence type="ECO:0000256" key="1">
    <source>
        <dbReference type="ARBA" id="ARBA00004123"/>
    </source>
</evidence>
<dbReference type="GO" id="GO:0006383">
    <property type="term" value="P:transcription by RNA polymerase III"/>
    <property type="evidence" value="ECO:0007669"/>
    <property type="project" value="TreeGrafter"/>
</dbReference>
<feature type="compositionally biased region" description="Basic and acidic residues" evidence="4">
    <location>
        <begin position="70"/>
        <end position="80"/>
    </location>
</feature>
<protein>
    <submittedName>
        <fullName evidence="5">Uncharacterized protein</fullName>
    </submittedName>
</protein>
<accession>A0AAN6VXR0</accession>
<feature type="compositionally biased region" description="Basic residues" evidence="4">
    <location>
        <begin position="1"/>
        <end position="11"/>
    </location>
</feature>
<organism evidence="5 6">
    <name type="scientific">Chaetomidium leptoderma</name>
    <dbReference type="NCBI Taxonomy" id="669021"/>
    <lineage>
        <taxon>Eukaryota</taxon>
        <taxon>Fungi</taxon>
        <taxon>Dikarya</taxon>
        <taxon>Ascomycota</taxon>
        <taxon>Pezizomycotina</taxon>
        <taxon>Sordariomycetes</taxon>
        <taxon>Sordariomycetidae</taxon>
        <taxon>Sordariales</taxon>
        <taxon>Chaetomiaceae</taxon>
        <taxon>Chaetomidium</taxon>
    </lineage>
</organism>
<comment type="subcellular location">
    <subcellularLocation>
        <location evidence="1">Nucleus</location>
    </subcellularLocation>
</comment>
<evidence type="ECO:0000256" key="3">
    <source>
        <dbReference type="ARBA" id="ARBA00023242"/>
    </source>
</evidence>
<proteinExistence type="predicted"/>
<keyword evidence="2" id="KW-0804">Transcription</keyword>
<keyword evidence="3" id="KW-0539">Nucleus</keyword>
<evidence type="ECO:0000256" key="2">
    <source>
        <dbReference type="ARBA" id="ARBA00023163"/>
    </source>
</evidence>
<keyword evidence="6" id="KW-1185">Reference proteome</keyword>
<dbReference type="SUPFAM" id="SSF50978">
    <property type="entry name" value="WD40 repeat-like"/>
    <property type="match status" value="1"/>
</dbReference>
<evidence type="ECO:0000313" key="5">
    <source>
        <dbReference type="EMBL" id="KAK4158071.1"/>
    </source>
</evidence>
<feature type="region of interest" description="Disordered" evidence="4">
    <location>
        <begin position="632"/>
        <end position="680"/>
    </location>
</feature>
<feature type="compositionally biased region" description="Basic and acidic residues" evidence="4">
    <location>
        <begin position="640"/>
        <end position="651"/>
    </location>
</feature>
<feature type="compositionally biased region" description="Acidic residues" evidence="4">
    <location>
        <begin position="671"/>
        <end position="680"/>
    </location>
</feature>
<reference evidence="5" key="2">
    <citation type="submission" date="2023-05" db="EMBL/GenBank/DDBJ databases">
        <authorList>
            <consortium name="Lawrence Berkeley National Laboratory"/>
            <person name="Steindorff A."/>
            <person name="Hensen N."/>
            <person name="Bonometti L."/>
            <person name="Westerberg I."/>
            <person name="Brannstrom I.O."/>
            <person name="Guillou S."/>
            <person name="Cros-Aarteil S."/>
            <person name="Calhoun S."/>
            <person name="Haridas S."/>
            <person name="Kuo A."/>
            <person name="Mondo S."/>
            <person name="Pangilinan J."/>
            <person name="Riley R."/>
            <person name="Labutti K."/>
            <person name="Andreopoulos B."/>
            <person name="Lipzen A."/>
            <person name="Chen C."/>
            <person name="Yanf M."/>
            <person name="Daum C."/>
            <person name="Ng V."/>
            <person name="Clum A."/>
            <person name="Ohm R."/>
            <person name="Martin F."/>
            <person name="Silar P."/>
            <person name="Natvig D."/>
            <person name="Lalanne C."/>
            <person name="Gautier V."/>
            <person name="Ament-Velasquez S.L."/>
            <person name="Kruys A."/>
            <person name="Hutchinson M.I."/>
            <person name="Powell A.J."/>
            <person name="Barry K."/>
            <person name="Miller A.N."/>
            <person name="Grigoriev I.V."/>
            <person name="Debuchy R."/>
            <person name="Gladieux P."/>
            <person name="Thoren M.H."/>
            <person name="Johannesson H."/>
        </authorList>
    </citation>
    <scope>NUCLEOTIDE SEQUENCE</scope>
    <source>
        <strain evidence="5">CBS 538.74</strain>
    </source>
</reference>
<dbReference type="GO" id="GO:0000127">
    <property type="term" value="C:transcription factor TFIIIC complex"/>
    <property type="evidence" value="ECO:0007669"/>
    <property type="project" value="TreeGrafter"/>
</dbReference>
<feature type="region of interest" description="Disordered" evidence="4">
    <location>
        <begin position="1"/>
        <end position="98"/>
    </location>
</feature>
<dbReference type="Gene3D" id="2.130.10.10">
    <property type="entry name" value="YVTN repeat-like/Quinoprotein amine dehydrogenase"/>
    <property type="match status" value="1"/>
</dbReference>
<dbReference type="InterPro" id="IPR036322">
    <property type="entry name" value="WD40_repeat_dom_sf"/>
</dbReference>
<feature type="region of interest" description="Disordered" evidence="4">
    <location>
        <begin position="243"/>
        <end position="267"/>
    </location>
</feature>
<evidence type="ECO:0000256" key="4">
    <source>
        <dbReference type="SAM" id="MobiDB-lite"/>
    </source>
</evidence>
<dbReference type="PANTHER" id="PTHR15052">
    <property type="entry name" value="RNA POLYMERASE III TRANSCRIPTION INITIATION FACTOR COMPLEX SUBUNIT"/>
    <property type="match status" value="1"/>
</dbReference>
<dbReference type="PANTHER" id="PTHR15052:SF2">
    <property type="entry name" value="GENERAL TRANSCRIPTION FACTOR 3C POLYPEPTIDE 2"/>
    <property type="match status" value="1"/>
</dbReference>
<sequence length="731" mass="81536">MRLRTTRSARKRYTEEPAALDDDEEPIVVPEDQSKDDDFESQSDEPHAEEDVEDNEDGGEPTSDEEEAPPDERAGEHKDPSGQPKRHRNTGAGMIQSRKSFHDIPHYPLETRIVTRVYAGPLRRYARYSALRDAMYGPEYDRIKVIWDLEIRWADFPVLPPRLPPEDQQGVIPSPWLPRGFERSQEKRAFRWYDDYQINTPEVQRCHALSQDHGQRLVPQAEGDIVTLVGPWDKQEEFRLRQGGSLSLSPSGLPTDDPGSSDKTPNGWTLDVGGIPLAITWAPLSRQDIQVLAVATIPFSDQKAARRDDPDTDAAAKAIGSIQLWAFVPDKRPGQLATPSTQPPRLLGAKCFDWGRPKRLVFCPVPLDSSGLYGMLALLSADGKARVIDARKVDDADTPLYEWVESPVVTLGLTEDYNVSVTCLTWVNTNRIALGHSDGSITLWSIYPRRMLQRVGAHTTYVIDICSAYPSNPYLVASVPVGGCATLTDLSQPSSEVTYFPVPAISFQPNLLCWNEPMQGFMALYPSSTPNTTIAFLHHRYFCQARSITTGPNTLTCVSAGTTHPFILVGCADGSVFACNALQKLFKQKGEPLRKLKIFEHEYKPIDPETQAPPDGAGATAMVRGAARILQGFLPEENDDPRTEKRKEMDRKKRAAKKKKAGKKKRRNAGDEDEAEDREAEIDERLASRVVIHEPLTRLTTIQWNPNVQFSCWAACAMASGLIKVMDLGVE</sequence>
<gene>
    <name evidence="5" type="ORF">C8A00DRAFT_39623</name>
</gene>
<feature type="compositionally biased region" description="Basic residues" evidence="4">
    <location>
        <begin position="652"/>
        <end position="667"/>
    </location>
</feature>
<reference evidence="5" key="1">
    <citation type="journal article" date="2023" name="Mol. Phylogenet. Evol.">
        <title>Genome-scale phylogeny and comparative genomics of the fungal order Sordariales.</title>
        <authorList>
            <person name="Hensen N."/>
            <person name="Bonometti L."/>
            <person name="Westerberg I."/>
            <person name="Brannstrom I.O."/>
            <person name="Guillou S."/>
            <person name="Cros-Aarteil S."/>
            <person name="Calhoun S."/>
            <person name="Haridas S."/>
            <person name="Kuo A."/>
            <person name="Mondo S."/>
            <person name="Pangilinan J."/>
            <person name="Riley R."/>
            <person name="LaButti K."/>
            <person name="Andreopoulos B."/>
            <person name="Lipzen A."/>
            <person name="Chen C."/>
            <person name="Yan M."/>
            <person name="Daum C."/>
            <person name="Ng V."/>
            <person name="Clum A."/>
            <person name="Steindorff A."/>
            <person name="Ohm R.A."/>
            <person name="Martin F."/>
            <person name="Silar P."/>
            <person name="Natvig D.O."/>
            <person name="Lalanne C."/>
            <person name="Gautier V."/>
            <person name="Ament-Velasquez S.L."/>
            <person name="Kruys A."/>
            <person name="Hutchinson M.I."/>
            <person name="Powell A.J."/>
            <person name="Barry K."/>
            <person name="Miller A.N."/>
            <person name="Grigoriev I.V."/>
            <person name="Debuchy R."/>
            <person name="Gladieux P."/>
            <person name="Hiltunen Thoren M."/>
            <person name="Johannesson H."/>
        </authorList>
    </citation>
    <scope>NUCLEOTIDE SEQUENCE</scope>
    <source>
        <strain evidence="5">CBS 538.74</strain>
    </source>
</reference>
<comment type="caution">
    <text evidence="5">The sequence shown here is derived from an EMBL/GenBank/DDBJ whole genome shotgun (WGS) entry which is preliminary data.</text>
</comment>
<name>A0AAN6VXR0_9PEZI</name>
<dbReference type="EMBL" id="MU856842">
    <property type="protein sequence ID" value="KAK4158071.1"/>
    <property type="molecule type" value="Genomic_DNA"/>
</dbReference>
<dbReference type="Proteomes" id="UP001302745">
    <property type="component" value="Unassembled WGS sequence"/>
</dbReference>
<feature type="compositionally biased region" description="Acidic residues" evidence="4">
    <location>
        <begin position="34"/>
        <end position="69"/>
    </location>
</feature>
<feature type="compositionally biased region" description="Low complexity" evidence="4">
    <location>
        <begin position="243"/>
        <end position="254"/>
    </location>
</feature>
<dbReference type="InterPro" id="IPR015943">
    <property type="entry name" value="WD40/YVTN_repeat-like_dom_sf"/>
</dbReference>
<dbReference type="InterPro" id="IPR052416">
    <property type="entry name" value="GTF3C_component"/>
</dbReference>
<evidence type="ECO:0000313" key="6">
    <source>
        <dbReference type="Proteomes" id="UP001302745"/>
    </source>
</evidence>
<dbReference type="AlphaFoldDB" id="A0AAN6VXR0"/>
<dbReference type="GO" id="GO:0005634">
    <property type="term" value="C:nucleus"/>
    <property type="evidence" value="ECO:0007669"/>
    <property type="project" value="UniProtKB-SubCell"/>
</dbReference>